<name>A0ABQ5YFC6_9NEIS</name>
<sequence length="85" mass="9303">MSENVYLLTICLPLGTILLIFGMRYYAAVMQAKANLAHQEAYRQLAASMATSQAATTAMLSSIDTAMTDIRSRMAAVEKILKDVE</sequence>
<evidence type="ECO:0000256" key="1">
    <source>
        <dbReference type="SAM" id="Phobius"/>
    </source>
</evidence>
<accession>A0ABQ5YFC6</accession>
<protein>
    <submittedName>
        <fullName evidence="2">Uncharacterized protein</fullName>
    </submittedName>
</protein>
<dbReference type="EMBL" id="BSOG01000001">
    <property type="protein sequence ID" value="GLR11669.1"/>
    <property type="molecule type" value="Genomic_DNA"/>
</dbReference>
<organism evidence="2 3">
    <name type="scientific">Chitinimonas prasina</name>
    <dbReference type="NCBI Taxonomy" id="1434937"/>
    <lineage>
        <taxon>Bacteria</taxon>
        <taxon>Pseudomonadati</taxon>
        <taxon>Pseudomonadota</taxon>
        <taxon>Betaproteobacteria</taxon>
        <taxon>Neisseriales</taxon>
        <taxon>Chitinibacteraceae</taxon>
        <taxon>Chitinimonas</taxon>
    </lineage>
</organism>
<proteinExistence type="predicted"/>
<dbReference type="RefSeq" id="WP_284194813.1">
    <property type="nucleotide sequence ID" value="NZ_BSOG01000001.1"/>
</dbReference>
<feature type="transmembrane region" description="Helical" evidence="1">
    <location>
        <begin position="6"/>
        <end position="27"/>
    </location>
</feature>
<keyword evidence="1" id="KW-0472">Membrane</keyword>
<keyword evidence="1" id="KW-0812">Transmembrane</keyword>
<gene>
    <name evidence="2" type="ORF">GCM10007907_04590</name>
</gene>
<reference evidence="3" key="1">
    <citation type="journal article" date="2019" name="Int. J. Syst. Evol. Microbiol.">
        <title>The Global Catalogue of Microorganisms (GCM) 10K type strain sequencing project: providing services to taxonomists for standard genome sequencing and annotation.</title>
        <authorList>
            <consortium name="The Broad Institute Genomics Platform"/>
            <consortium name="The Broad Institute Genome Sequencing Center for Infectious Disease"/>
            <person name="Wu L."/>
            <person name="Ma J."/>
        </authorList>
    </citation>
    <scope>NUCLEOTIDE SEQUENCE [LARGE SCALE GENOMIC DNA]</scope>
    <source>
        <strain evidence="3">NBRC 110044</strain>
    </source>
</reference>
<comment type="caution">
    <text evidence="2">The sequence shown here is derived from an EMBL/GenBank/DDBJ whole genome shotgun (WGS) entry which is preliminary data.</text>
</comment>
<evidence type="ECO:0000313" key="2">
    <source>
        <dbReference type="EMBL" id="GLR11669.1"/>
    </source>
</evidence>
<dbReference type="Proteomes" id="UP001156706">
    <property type="component" value="Unassembled WGS sequence"/>
</dbReference>
<keyword evidence="3" id="KW-1185">Reference proteome</keyword>
<evidence type="ECO:0000313" key="3">
    <source>
        <dbReference type="Proteomes" id="UP001156706"/>
    </source>
</evidence>
<keyword evidence="1" id="KW-1133">Transmembrane helix</keyword>